<keyword evidence="1" id="KW-0238">DNA-binding</keyword>
<evidence type="ECO:0000313" key="2">
    <source>
        <dbReference type="EMBL" id="SVB22327.1"/>
    </source>
</evidence>
<protein>
    <recommendedName>
        <fullName evidence="3">Integration host factor subunit beta</fullName>
    </recommendedName>
</protein>
<dbReference type="GO" id="GO:0003677">
    <property type="term" value="F:DNA binding"/>
    <property type="evidence" value="ECO:0007669"/>
    <property type="project" value="UniProtKB-KW"/>
</dbReference>
<dbReference type="SMART" id="SM00411">
    <property type="entry name" value="BHL"/>
    <property type="match status" value="1"/>
</dbReference>
<dbReference type="PANTHER" id="PTHR33175">
    <property type="entry name" value="DNA-BINDING PROTEIN HU"/>
    <property type="match status" value="1"/>
</dbReference>
<accession>A0A382CAF0</accession>
<reference evidence="2" key="1">
    <citation type="submission" date="2018-05" db="EMBL/GenBank/DDBJ databases">
        <authorList>
            <person name="Lanie J.A."/>
            <person name="Ng W.-L."/>
            <person name="Kazmierczak K.M."/>
            <person name="Andrzejewski T.M."/>
            <person name="Davidsen T.M."/>
            <person name="Wayne K.J."/>
            <person name="Tettelin H."/>
            <person name="Glass J.I."/>
            <person name="Rusch D."/>
            <person name="Podicherti R."/>
            <person name="Tsui H.-C.T."/>
            <person name="Winkler M.E."/>
        </authorList>
    </citation>
    <scope>NUCLEOTIDE SEQUENCE</scope>
</reference>
<sequence>MTKSDIIKEVAEGTGLTKVEIEAVLEGVILSISDSLRRGERVDIRGFGSFIIKQRAARDARNPATREIVKLQERFIPAFKVSKILKELVNKSRLRGF</sequence>
<proteinExistence type="predicted"/>
<dbReference type="CDD" id="cd13836">
    <property type="entry name" value="IHF_B"/>
    <property type="match status" value="1"/>
</dbReference>
<name>A0A382CAF0_9ZZZZ</name>
<dbReference type="AlphaFoldDB" id="A0A382CAF0"/>
<dbReference type="PROSITE" id="PS00045">
    <property type="entry name" value="HISTONE_LIKE"/>
    <property type="match status" value="1"/>
</dbReference>
<dbReference type="EMBL" id="UINC01033286">
    <property type="protein sequence ID" value="SVB22327.1"/>
    <property type="molecule type" value="Genomic_DNA"/>
</dbReference>
<dbReference type="InterPro" id="IPR000119">
    <property type="entry name" value="Hist_DNA-bd"/>
</dbReference>
<dbReference type="Pfam" id="PF00216">
    <property type="entry name" value="Bac_DNA_binding"/>
    <property type="match status" value="1"/>
</dbReference>
<dbReference type="PANTHER" id="PTHR33175:SF3">
    <property type="entry name" value="DNA-BINDING PROTEIN HU-BETA"/>
    <property type="match status" value="1"/>
</dbReference>
<dbReference type="PRINTS" id="PR01727">
    <property type="entry name" value="DNABINDINGHU"/>
</dbReference>
<dbReference type="InterPro" id="IPR020816">
    <property type="entry name" value="Histone-like_DNA-bd_CS"/>
</dbReference>
<evidence type="ECO:0008006" key="3">
    <source>
        <dbReference type="Google" id="ProtNLM"/>
    </source>
</evidence>
<evidence type="ECO:0000256" key="1">
    <source>
        <dbReference type="ARBA" id="ARBA00023125"/>
    </source>
</evidence>
<gene>
    <name evidence="2" type="ORF">METZ01_LOCUS175181</name>
</gene>
<dbReference type="Gene3D" id="4.10.520.10">
    <property type="entry name" value="IHF-like DNA-binding proteins"/>
    <property type="match status" value="1"/>
</dbReference>
<organism evidence="2">
    <name type="scientific">marine metagenome</name>
    <dbReference type="NCBI Taxonomy" id="408172"/>
    <lineage>
        <taxon>unclassified sequences</taxon>
        <taxon>metagenomes</taxon>
        <taxon>ecological metagenomes</taxon>
    </lineage>
</organism>
<dbReference type="InterPro" id="IPR010992">
    <property type="entry name" value="IHF-like_DNA-bd_dom_sf"/>
</dbReference>
<dbReference type="GO" id="GO:0030527">
    <property type="term" value="F:structural constituent of chromatin"/>
    <property type="evidence" value="ECO:0007669"/>
    <property type="project" value="InterPro"/>
</dbReference>
<dbReference type="SUPFAM" id="SSF47729">
    <property type="entry name" value="IHF-like DNA-binding proteins"/>
    <property type="match status" value="1"/>
</dbReference>